<reference evidence="3 4" key="1">
    <citation type="journal article" date="2019" name="Int. J. Syst. Evol. Microbiol.">
        <title>The Global Catalogue of Microorganisms (GCM) 10K type strain sequencing project: providing services to taxonomists for standard genome sequencing and annotation.</title>
        <authorList>
            <consortium name="The Broad Institute Genomics Platform"/>
            <consortium name="The Broad Institute Genome Sequencing Center for Infectious Disease"/>
            <person name="Wu L."/>
            <person name="Ma J."/>
        </authorList>
    </citation>
    <scope>NUCLEOTIDE SEQUENCE [LARGE SCALE GENOMIC DNA]</scope>
    <source>
        <strain evidence="3 4">WLHS5</strain>
    </source>
</reference>
<dbReference type="RefSeq" id="WP_250141629.1">
    <property type="nucleotide sequence ID" value="NZ_JALIQP010000004.1"/>
</dbReference>
<dbReference type="SUPFAM" id="SSF51161">
    <property type="entry name" value="Trimeric LpxA-like enzymes"/>
    <property type="match status" value="1"/>
</dbReference>
<dbReference type="Gene3D" id="3.40.50.20">
    <property type="match status" value="1"/>
</dbReference>
<dbReference type="InterPro" id="IPR020019">
    <property type="entry name" value="AcTrfase_PglD-like"/>
</dbReference>
<keyword evidence="1" id="KW-0808">Transferase</keyword>
<name>A0ABD5PPG5_9EURY</name>
<keyword evidence="4" id="KW-1185">Reference proteome</keyword>
<dbReference type="InterPro" id="IPR001451">
    <property type="entry name" value="Hexapep"/>
</dbReference>
<dbReference type="EMBL" id="JBHSFA010000005">
    <property type="protein sequence ID" value="MFC4542229.1"/>
    <property type="molecule type" value="Genomic_DNA"/>
</dbReference>
<organism evidence="3 4">
    <name type="scientific">Halosolutus amylolyticus</name>
    <dbReference type="NCBI Taxonomy" id="2932267"/>
    <lineage>
        <taxon>Archaea</taxon>
        <taxon>Methanobacteriati</taxon>
        <taxon>Methanobacteriota</taxon>
        <taxon>Stenosarchaea group</taxon>
        <taxon>Halobacteria</taxon>
        <taxon>Halobacteriales</taxon>
        <taxon>Natrialbaceae</taxon>
        <taxon>Halosolutus</taxon>
    </lineage>
</organism>
<gene>
    <name evidence="3" type="ORF">ACFO5R_09845</name>
</gene>
<dbReference type="GO" id="GO:0016740">
    <property type="term" value="F:transferase activity"/>
    <property type="evidence" value="ECO:0007669"/>
    <property type="project" value="UniProtKB-KW"/>
</dbReference>
<evidence type="ECO:0000256" key="1">
    <source>
        <dbReference type="ARBA" id="ARBA00022679"/>
    </source>
</evidence>
<dbReference type="Pfam" id="PF00132">
    <property type="entry name" value="Hexapep"/>
    <property type="match status" value="1"/>
</dbReference>
<accession>A0ABD5PPG5</accession>
<dbReference type="Proteomes" id="UP001595898">
    <property type="component" value="Unassembled WGS sequence"/>
</dbReference>
<dbReference type="Pfam" id="PF17836">
    <property type="entry name" value="PglD_N"/>
    <property type="match status" value="1"/>
</dbReference>
<evidence type="ECO:0000259" key="2">
    <source>
        <dbReference type="Pfam" id="PF17836"/>
    </source>
</evidence>
<evidence type="ECO:0000313" key="4">
    <source>
        <dbReference type="Proteomes" id="UP001595898"/>
    </source>
</evidence>
<dbReference type="InterPro" id="IPR018357">
    <property type="entry name" value="Hexapep_transf_CS"/>
</dbReference>
<dbReference type="AlphaFoldDB" id="A0ABD5PPG5"/>
<comment type="caution">
    <text evidence="3">The sequence shown here is derived from an EMBL/GenBank/DDBJ whole genome shotgun (WGS) entry which is preliminary data.</text>
</comment>
<dbReference type="InterPro" id="IPR050179">
    <property type="entry name" value="Trans_hexapeptide_repeat"/>
</dbReference>
<dbReference type="InterPro" id="IPR041561">
    <property type="entry name" value="PglD_N"/>
</dbReference>
<dbReference type="PANTHER" id="PTHR43300">
    <property type="entry name" value="ACETYLTRANSFERASE"/>
    <property type="match status" value="1"/>
</dbReference>
<protein>
    <submittedName>
        <fullName evidence="3">Acetyltransferase</fullName>
    </submittedName>
</protein>
<sequence length="212" mass="22004">MKVIYCAGEQARVVLDILDRSGNEEEVVLVDDDADRHGNHFHGSEIIGGTNALERLDPERTRGHVALGGNPRVRLDLLSQLRERGFDPFSAIDTDITVASTAQLGKGITINARSYVGPDARIEDGALIDSAVNVSHDVHLEAGATVTPNATLAGAVRVEKGAYIGAGATVLDHVTIGEDAVVGAGAVVTEDVPADETVVGVPAEPIGGETDG</sequence>
<proteinExistence type="predicted"/>
<dbReference type="NCBIfam" id="TIGR03570">
    <property type="entry name" value="NeuD_NnaD"/>
    <property type="match status" value="1"/>
</dbReference>
<dbReference type="PANTHER" id="PTHR43300:SF7">
    <property type="entry name" value="UDP-N-ACETYLBACILLOSAMINE N-ACETYLTRANSFERASE"/>
    <property type="match status" value="1"/>
</dbReference>
<feature type="domain" description="PglD N-terminal" evidence="2">
    <location>
        <begin position="3"/>
        <end position="80"/>
    </location>
</feature>
<dbReference type="PROSITE" id="PS00101">
    <property type="entry name" value="HEXAPEP_TRANSFERASES"/>
    <property type="match status" value="1"/>
</dbReference>
<dbReference type="CDD" id="cd03360">
    <property type="entry name" value="LbH_AT_putative"/>
    <property type="match status" value="1"/>
</dbReference>
<dbReference type="Gene3D" id="2.160.10.10">
    <property type="entry name" value="Hexapeptide repeat proteins"/>
    <property type="match status" value="1"/>
</dbReference>
<dbReference type="InterPro" id="IPR011004">
    <property type="entry name" value="Trimer_LpxA-like_sf"/>
</dbReference>
<evidence type="ECO:0000313" key="3">
    <source>
        <dbReference type="EMBL" id="MFC4542229.1"/>
    </source>
</evidence>